<dbReference type="EMBL" id="GQ892050">
    <property type="protein sequence ID" value="ACZ16613.1"/>
    <property type="molecule type" value="Genomic_DNA"/>
</dbReference>
<evidence type="ECO:0000256" key="1">
    <source>
        <dbReference type="SAM" id="MobiDB-lite"/>
    </source>
</evidence>
<keyword evidence="2" id="KW-0614">Plasmid</keyword>
<evidence type="ECO:0000313" key="2">
    <source>
        <dbReference type="EMBL" id="ACZ16613.1"/>
    </source>
</evidence>
<name>D1LDK8_ECOLX</name>
<protein>
    <submittedName>
        <fullName evidence="2">Putative recombinase</fullName>
    </submittedName>
</protein>
<accession>D1LDK8</accession>
<proteinExistence type="predicted"/>
<reference evidence="2" key="1">
    <citation type="journal article" date="2009" name="Antimicrob. Agents Chemother.">
        <title>Spread of bla(CTX-M-14) is driven mainly by IncK plasmids disseminated among Escherichia coli phylogroups A, B1, and D in Spain.</title>
        <authorList>
            <person name="Valverde A."/>
            <person name="Canton R."/>
            <person name="Garcillan-Barcia M.P."/>
            <person name="Novais A."/>
            <person name="Galan J.C."/>
            <person name="Alvarado A."/>
            <person name="de la Cruz F."/>
            <person name="Baquero F."/>
            <person name="Coque T.M."/>
        </authorList>
    </citation>
    <scope>NUCLEOTIDE SEQUENCE</scope>
    <source>
        <strain evidence="2">Fec245</strain>
        <plasmid evidence="2">pRYC110-Fec245</plasmid>
    </source>
</reference>
<geneLocation type="plasmid" evidence="2">
    <name>pRYC110-Fec245</name>
</geneLocation>
<feature type="region of interest" description="Disordered" evidence="1">
    <location>
        <begin position="17"/>
        <end position="51"/>
    </location>
</feature>
<organism evidence="2">
    <name type="scientific">Escherichia coli</name>
    <dbReference type="NCBI Taxonomy" id="562"/>
    <lineage>
        <taxon>Bacteria</taxon>
        <taxon>Pseudomonadati</taxon>
        <taxon>Pseudomonadota</taxon>
        <taxon>Gammaproteobacteria</taxon>
        <taxon>Enterobacterales</taxon>
        <taxon>Enterobacteriaceae</taxon>
        <taxon>Escherichia</taxon>
    </lineage>
</organism>
<sequence>IEDPKVIEQILKHLKQKTAKANAAKQRELPPERAPPLTPSLFDPSQSRLFD</sequence>
<feature type="non-terminal residue" evidence="2">
    <location>
        <position position="1"/>
    </location>
</feature>
<dbReference type="AlphaFoldDB" id="D1LDK8"/>